<accession>A0A380C1A1</accession>
<dbReference type="EMBL" id="UGYW01000002">
    <property type="protein sequence ID" value="SUJ10902.1"/>
    <property type="molecule type" value="Genomic_DNA"/>
</dbReference>
<evidence type="ECO:0000256" key="1">
    <source>
        <dbReference type="SAM" id="MobiDB-lite"/>
    </source>
</evidence>
<dbReference type="AlphaFoldDB" id="A0A380C1A1"/>
<reference evidence="2 3" key="1">
    <citation type="submission" date="2018-06" db="EMBL/GenBank/DDBJ databases">
        <authorList>
            <consortium name="Pathogen Informatics"/>
            <person name="Doyle S."/>
        </authorList>
    </citation>
    <scope>NUCLEOTIDE SEQUENCE [LARGE SCALE GENOMIC DNA]</scope>
    <source>
        <strain evidence="2 3">NCTC11388</strain>
    </source>
</reference>
<evidence type="ECO:0000313" key="2">
    <source>
        <dbReference type="EMBL" id="SUJ10902.1"/>
    </source>
</evidence>
<gene>
    <name evidence="2" type="ORF">NCTC11388_02088</name>
</gene>
<protein>
    <submittedName>
        <fullName evidence="2">Uncharacterized protein</fullName>
    </submittedName>
</protein>
<proteinExistence type="predicted"/>
<sequence>MTDKELDKLFRDQLENAESTPSPDIWDRIEQQLPKEEVTIKKTSIYPLWKWTAAAAIVATGIFSTWYFQQGEQESEHLTEHHATPPQDKEWSKPDVESIPSDPILTERKDNERFTFTQEKPSEKKGDIPREVAERPQQMEISTANESTHLLVLSLQQMDTVPNNISLPDLTTSVTDVPPLKALIESPEVEETMMASHEPEKQKTFGIGTILNSLIGKADRSDGKKLHFDTDEEGSLSIQYITKNRKKNK</sequence>
<evidence type="ECO:0000313" key="3">
    <source>
        <dbReference type="Proteomes" id="UP000254893"/>
    </source>
</evidence>
<dbReference type="RefSeq" id="WP_115170053.1">
    <property type="nucleotide sequence ID" value="NZ_UGYW01000002.1"/>
</dbReference>
<feature type="compositionally biased region" description="Basic and acidic residues" evidence="1">
    <location>
        <begin position="75"/>
        <end position="96"/>
    </location>
</feature>
<name>A0A380C1A1_SPHSI</name>
<feature type="region of interest" description="Disordered" evidence="1">
    <location>
        <begin position="75"/>
        <end position="128"/>
    </location>
</feature>
<organism evidence="2 3">
    <name type="scientific">Sphingobacterium spiritivorum</name>
    <name type="common">Flavobacterium spiritivorum</name>
    <dbReference type="NCBI Taxonomy" id="258"/>
    <lineage>
        <taxon>Bacteria</taxon>
        <taxon>Pseudomonadati</taxon>
        <taxon>Bacteroidota</taxon>
        <taxon>Sphingobacteriia</taxon>
        <taxon>Sphingobacteriales</taxon>
        <taxon>Sphingobacteriaceae</taxon>
        <taxon>Sphingobacterium</taxon>
    </lineage>
</organism>
<dbReference type="Proteomes" id="UP000254893">
    <property type="component" value="Unassembled WGS sequence"/>
</dbReference>